<dbReference type="EMBL" id="WKKG01000006">
    <property type="protein sequence ID" value="MRX68715.1"/>
    <property type="molecule type" value="Genomic_DNA"/>
</dbReference>
<proteinExistence type="predicted"/>
<accession>A0ABW9Q6W1</accession>
<organism evidence="2 3">
    <name type="scientific">Flavobacterium resistens</name>
    <dbReference type="NCBI Taxonomy" id="443612"/>
    <lineage>
        <taxon>Bacteria</taxon>
        <taxon>Pseudomonadati</taxon>
        <taxon>Bacteroidota</taxon>
        <taxon>Flavobacteriia</taxon>
        <taxon>Flavobacteriales</taxon>
        <taxon>Flavobacteriaceae</taxon>
        <taxon>Flavobacterium</taxon>
    </lineage>
</organism>
<keyword evidence="3" id="KW-1185">Reference proteome</keyword>
<comment type="caution">
    <text evidence="2">The sequence shown here is derived from an EMBL/GenBank/DDBJ whole genome shotgun (WGS) entry which is preliminary data.</text>
</comment>
<name>A0ABW9Q6W1_9FLAO</name>
<dbReference type="InterPro" id="IPR045497">
    <property type="entry name" value="DUF6438"/>
</dbReference>
<evidence type="ECO:0000313" key="3">
    <source>
        <dbReference type="Proteomes" id="UP000468990"/>
    </source>
</evidence>
<evidence type="ECO:0000259" key="1">
    <source>
        <dbReference type="Pfam" id="PF20033"/>
    </source>
</evidence>
<gene>
    <name evidence="2" type="ORF">GJU42_12135</name>
</gene>
<protein>
    <recommendedName>
        <fullName evidence="1">DUF6438 domain-containing protein</fullName>
    </recommendedName>
</protein>
<dbReference type="Proteomes" id="UP000468990">
    <property type="component" value="Unassembled WGS sequence"/>
</dbReference>
<feature type="domain" description="DUF6438" evidence="1">
    <location>
        <begin position="1"/>
        <end position="45"/>
    </location>
</feature>
<sequence>MKNEYIASHTDDETISVTFIKNNKIIKTIEDYGQEAPTEFQWAYIPFEIFT</sequence>
<reference evidence="2 3" key="1">
    <citation type="submission" date="2019-11" db="EMBL/GenBank/DDBJ databases">
        <title>Flavobacterium resistens genome.</title>
        <authorList>
            <person name="Wilson V.M."/>
            <person name="Newman J.D."/>
        </authorList>
    </citation>
    <scope>NUCLEOTIDE SEQUENCE [LARGE SCALE GENOMIC DNA]</scope>
    <source>
        <strain evidence="2 3">DSM 19382</strain>
    </source>
</reference>
<dbReference type="Pfam" id="PF20033">
    <property type="entry name" value="DUF6438"/>
    <property type="match status" value="1"/>
</dbReference>
<evidence type="ECO:0000313" key="2">
    <source>
        <dbReference type="EMBL" id="MRX68715.1"/>
    </source>
</evidence>